<dbReference type="Pfam" id="PF10021">
    <property type="entry name" value="PARG_cat_microb"/>
    <property type="match status" value="1"/>
</dbReference>
<dbReference type="RefSeq" id="WP_387700666.1">
    <property type="nucleotide sequence ID" value="NZ_JBIAMX010000007.1"/>
</dbReference>
<name>A0ABW6PNS3_9NOCA</name>
<gene>
    <name evidence="2" type="ORF">ACFYTF_14565</name>
</gene>
<evidence type="ECO:0000259" key="1">
    <source>
        <dbReference type="Pfam" id="PF10021"/>
    </source>
</evidence>
<dbReference type="EMBL" id="JBIAMX010000007">
    <property type="protein sequence ID" value="MFF0544051.1"/>
    <property type="molecule type" value="Genomic_DNA"/>
</dbReference>
<protein>
    <submittedName>
        <fullName evidence="2">TIGR02452 family protein</fullName>
    </submittedName>
</protein>
<dbReference type="Gene3D" id="3.40.220.10">
    <property type="entry name" value="Leucine Aminopeptidase, subunit E, domain 1"/>
    <property type="match status" value="1"/>
</dbReference>
<dbReference type="Proteomes" id="UP001601444">
    <property type="component" value="Unassembled WGS sequence"/>
</dbReference>
<dbReference type="InterPro" id="IPR012664">
    <property type="entry name" value="CHP02452"/>
</dbReference>
<feature type="domain" description="Microbial-type PARG catalytic" evidence="1">
    <location>
        <begin position="13"/>
        <end position="155"/>
    </location>
</feature>
<dbReference type="PIRSF" id="PIRSF014899">
    <property type="entry name" value="UCP014899"/>
    <property type="match status" value="1"/>
</dbReference>
<organism evidence="2 3">
    <name type="scientific">Nocardia thailandica</name>
    <dbReference type="NCBI Taxonomy" id="257275"/>
    <lineage>
        <taxon>Bacteria</taxon>
        <taxon>Bacillati</taxon>
        <taxon>Actinomycetota</taxon>
        <taxon>Actinomycetes</taxon>
        <taxon>Mycobacteriales</taxon>
        <taxon>Nocardiaceae</taxon>
        <taxon>Nocardia</taxon>
    </lineage>
</organism>
<reference evidence="2 3" key="1">
    <citation type="submission" date="2024-10" db="EMBL/GenBank/DDBJ databases">
        <title>The Natural Products Discovery Center: Release of the First 8490 Sequenced Strains for Exploring Actinobacteria Biosynthetic Diversity.</title>
        <authorList>
            <person name="Kalkreuter E."/>
            <person name="Kautsar S.A."/>
            <person name="Yang D."/>
            <person name="Bader C.D."/>
            <person name="Teijaro C.N."/>
            <person name="Fluegel L."/>
            <person name="Davis C.M."/>
            <person name="Simpson J.R."/>
            <person name="Lauterbach L."/>
            <person name="Steele A.D."/>
            <person name="Gui C."/>
            <person name="Meng S."/>
            <person name="Li G."/>
            <person name="Viehrig K."/>
            <person name="Ye F."/>
            <person name="Su P."/>
            <person name="Kiefer A.F."/>
            <person name="Nichols A."/>
            <person name="Cepeda A.J."/>
            <person name="Yan W."/>
            <person name="Fan B."/>
            <person name="Jiang Y."/>
            <person name="Adhikari A."/>
            <person name="Zheng C.-J."/>
            <person name="Schuster L."/>
            <person name="Cowan T.M."/>
            <person name="Smanski M.J."/>
            <person name="Chevrette M.G."/>
            <person name="De Carvalho L.P.S."/>
            <person name="Shen B."/>
        </authorList>
    </citation>
    <scope>NUCLEOTIDE SEQUENCE [LARGE SCALE GENOMIC DNA]</scope>
    <source>
        <strain evidence="2 3">NPDC004045</strain>
    </source>
</reference>
<comment type="caution">
    <text evidence="2">The sequence shown here is derived from an EMBL/GenBank/DDBJ whole genome shotgun (WGS) entry which is preliminary data.</text>
</comment>
<dbReference type="PANTHER" id="PTHR35596:SF1">
    <property type="entry name" value="MICROBIAL-TYPE PARG CATALYTIC DOMAIN-CONTAINING PROTEIN"/>
    <property type="match status" value="1"/>
</dbReference>
<dbReference type="NCBIfam" id="TIGR02452">
    <property type="entry name" value="TIGR02452 family protein"/>
    <property type="match status" value="1"/>
</dbReference>
<evidence type="ECO:0000313" key="3">
    <source>
        <dbReference type="Proteomes" id="UP001601444"/>
    </source>
</evidence>
<sequence length="280" mass="29574">MSNRMQRIAVDNEGIVERGSYRAAGEDVGIGGLLDAARRGTVSYTPEALDALVAAGAPGPGPAVVEVTGEGSVAAARRLAGGRGRVGVLNFASARNPGGGYLRGARAQEEDLCRSALLYTCLVEAPDYYAAHRASADLRYSHRVIVSPDVPVIRDDGGELTRPWPVTFLTSPAPNAGELRKREDAVDVREVLAERALRVLAVAARHEVRELVLGAWGCGVFANDPAEVAEAFAAGLRRYGAAFDRVVFAVWDRRTPSPNRAAFGARFGQAGGGARWVAPA</sequence>
<accession>A0ABW6PNS3</accession>
<dbReference type="InterPro" id="IPR043472">
    <property type="entry name" value="Macro_dom-like"/>
</dbReference>
<keyword evidence="3" id="KW-1185">Reference proteome</keyword>
<evidence type="ECO:0000313" key="2">
    <source>
        <dbReference type="EMBL" id="MFF0544051.1"/>
    </source>
</evidence>
<proteinExistence type="predicted"/>
<dbReference type="InterPro" id="IPR019261">
    <property type="entry name" value="PARG_cat_microbial"/>
</dbReference>
<dbReference type="PANTHER" id="PTHR35596">
    <property type="entry name" value="DUF2263 DOMAIN-CONTAINING PROTEIN"/>
    <property type="match status" value="1"/>
</dbReference>
<dbReference type="SUPFAM" id="SSF52949">
    <property type="entry name" value="Macro domain-like"/>
    <property type="match status" value="1"/>
</dbReference>